<reference evidence="1 2" key="1">
    <citation type="submission" date="2019-08" db="EMBL/GenBank/DDBJ databases">
        <title>Paraburkholderia sp. DCY113.</title>
        <authorList>
            <person name="Kang J."/>
        </authorList>
    </citation>
    <scope>NUCLEOTIDE SEQUENCE [LARGE SCALE GENOMIC DNA]</scope>
    <source>
        <strain evidence="1 2">DCY113</strain>
    </source>
</reference>
<dbReference type="EMBL" id="VTUZ01000036">
    <property type="protein sequence ID" value="KAA1003398.1"/>
    <property type="molecule type" value="Genomic_DNA"/>
</dbReference>
<sequence>MRTSQRPKHRVARHVLAELRGAPAREPATRYLVTAIASSR</sequence>
<evidence type="ECO:0000313" key="1">
    <source>
        <dbReference type="EMBL" id="KAA1003398.1"/>
    </source>
</evidence>
<gene>
    <name evidence="1" type="ORF">FVF58_36705</name>
</gene>
<organism evidence="1 2">
    <name type="scientific">Paraburkholderia panacisoli</name>
    <dbReference type="NCBI Taxonomy" id="2603818"/>
    <lineage>
        <taxon>Bacteria</taxon>
        <taxon>Pseudomonadati</taxon>
        <taxon>Pseudomonadota</taxon>
        <taxon>Betaproteobacteria</taxon>
        <taxon>Burkholderiales</taxon>
        <taxon>Burkholderiaceae</taxon>
        <taxon>Paraburkholderia</taxon>
    </lineage>
</organism>
<accession>A0A5B0GLW4</accession>
<comment type="caution">
    <text evidence="1">The sequence shown here is derived from an EMBL/GenBank/DDBJ whole genome shotgun (WGS) entry which is preliminary data.</text>
</comment>
<dbReference type="Proteomes" id="UP000325273">
    <property type="component" value="Unassembled WGS sequence"/>
</dbReference>
<evidence type="ECO:0000313" key="2">
    <source>
        <dbReference type="Proteomes" id="UP000325273"/>
    </source>
</evidence>
<name>A0A5B0GLW4_9BURK</name>
<keyword evidence="2" id="KW-1185">Reference proteome</keyword>
<protein>
    <submittedName>
        <fullName evidence="1">Uncharacterized protein</fullName>
    </submittedName>
</protein>
<dbReference type="AlphaFoldDB" id="A0A5B0GLW4"/>
<proteinExistence type="predicted"/>